<sequence length="494" mass="56515">MRRKEQTPPRRLQLPANVARARGRGLGSERPRSALMDPSEPRNVLEVPEGSQRGSVSSSVTRHPEVLVYLVNDTVIQVSVESLTALTAGELARTVREALQLPEQAQEIFSLWLISPFLELQLKPKHHPYKVSRQWPDLLYRFTKCSVDEIVHDEPSLQFRKNVFFPKGKELQIEDEGILRLLYEEAKFNILEGRYPYDMEDCLKLGALTCRIELGPFNQDQHNLALIREKIDTCLPTHLCKKHSGFLAAFRSRGAKQHGYEEELLESFRQLVDDAAREEPEALKLHYRSYLEKCHLLRYYGSAMFTGEIDKPVQSFLHRNGRKLVTIAISLDGVSVMDSKEKCVLLTLCFHELSWEYTSSEDEESDDILWLEFDGEEGGAVVNKLLKIYSKQAELMSGMIDYCIDFNNTFEVPLVQDVVAAKPPIPKEKRGKLKRQNSVVCNRIQQLSTIDYVEEGQEIKRVKPKRAASFFTRQISQGPVSYTAVEVTETLEQG</sequence>
<dbReference type="OrthoDB" id="2142533at2759"/>
<dbReference type="Gene3D" id="2.30.29.30">
    <property type="entry name" value="Pleckstrin-homology domain (PH domain)/Phosphotyrosine-binding domain (PTB)"/>
    <property type="match status" value="1"/>
</dbReference>
<dbReference type="Gene3D" id="3.10.20.90">
    <property type="entry name" value="Phosphatidylinositol 3-kinase Catalytic Subunit, Chain A, domain 1"/>
    <property type="match status" value="1"/>
</dbReference>
<dbReference type="PROSITE" id="PS50057">
    <property type="entry name" value="FERM_3"/>
    <property type="match status" value="1"/>
</dbReference>
<evidence type="ECO:0000256" key="1">
    <source>
        <dbReference type="ARBA" id="ARBA00039547"/>
    </source>
</evidence>
<protein>
    <recommendedName>
        <fullName evidence="1">FERM domain-containing protein 8</fullName>
    </recommendedName>
</protein>
<dbReference type="Gene3D" id="1.20.80.10">
    <property type="match status" value="1"/>
</dbReference>
<dbReference type="STRING" id="137246.A0A401SVP0"/>
<feature type="region of interest" description="Disordered" evidence="2">
    <location>
        <begin position="1"/>
        <end position="58"/>
    </location>
</feature>
<dbReference type="Pfam" id="PF00373">
    <property type="entry name" value="FERM_M"/>
    <property type="match status" value="1"/>
</dbReference>
<evidence type="ECO:0000256" key="2">
    <source>
        <dbReference type="SAM" id="MobiDB-lite"/>
    </source>
</evidence>
<organism evidence="4 5">
    <name type="scientific">Chiloscyllium punctatum</name>
    <name type="common">Brownbanded bambooshark</name>
    <name type="synonym">Hemiscyllium punctatum</name>
    <dbReference type="NCBI Taxonomy" id="137246"/>
    <lineage>
        <taxon>Eukaryota</taxon>
        <taxon>Metazoa</taxon>
        <taxon>Chordata</taxon>
        <taxon>Craniata</taxon>
        <taxon>Vertebrata</taxon>
        <taxon>Chondrichthyes</taxon>
        <taxon>Elasmobranchii</taxon>
        <taxon>Galeomorphii</taxon>
        <taxon>Galeoidea</taxon>
        <taxon>Orectolobiformes</taxon>
        <taxon>Hemiscylliidae</taxon>
        <taxon>Chiloscyllium</taxon>
    </lineage>
</organism>
<dbReference type="InterPro" id="IPR000299">
    <property type="entry name" value="FERM_domain"/>
</dbReference>
<dbReference type="InterPro" id="IPR019748">
    <property type="entry name" value="FERM_central"/>
</dbReference>
<keyword evidence="5" id="KW-1185">Reference proteome</keyword>
<proteinExistence type="predicted"/>
<evidence type="ECO:0000313" key="5">
    <source>
        <dbReference type="Proteomes" id="UP000287033"/>
    </source>
</evidence>
<dbReference type="CDD" id="cd14473">
    <property type="entry name" value="FERM_B-lobe"/>
    <property type="match status" value="1"/>
</dbReference>
<reference evidence="4 5" key="1">
    <citation type="journal article" date="2018" name="Nat. Ecol. Evol.">
        <title>Shark genomes provide insights into elasmobranch evolution and the origin of vertebrates.</title>
        <authorList>
            <person name="Hara Y"/>
            <person name="Yamaguchi K"/>
            <person name="Onimaru K"/>
            <person name="Kadota M"/>
            <person name="Koyanagi M"/>
            <person name="Keeley SD"/>
            <person name="Tatsumi K"/>
            <person name="Tanaka K"/>
            <person name="Motone F"/>
            <person name="Kageyama Y"/>
            <person name="Nozu R"/>
            <person name="Adachi N"/>
            <person name="Nishimura O"/>
            <person name="Nakagawa R"/>
            <person name="Tanegashima C"/>
            <person name="Kiyatake I"/>
            <person name="Matsumoto R"/>
            <person name="Murakumo K"/>
            <person name="Nishida K"/>
            <person name="Terakita A"/>
            <person name="Kuratani S"/>
            <person name="Sato K"/>
            <person name="Hyodo S Kuraku.S."/>
        </authorList>
    </citation>
    <scope>NUCLEOTIDE SEQUENCE [LARGE SCALE GENOMIC DNA]</scope>
</reference>
<evidence type="ECO:0000259" key="3">
    <source>
        <dbReference type="PROSITE" id="PS50057"/>
    </source>
</evidence>
<dbReference type="SMART" id="SM00295">
    <property type="entry name" value="B41"/>
    <property type="match status" value="1"/>
</dbReference>
<gene>
    <name evidence="4" type="ORF">chiPu_0012922</name>
</gene>
<name>A0A401SVP0_CHIPU</name>
<dbReference type="SUPFAM" id="SSF47031">
    <property type="entry name" value="Second domain of FERM"/>
    <property type="match status" value="1"/>
</dbReference>
<dbReference type="InterPro" id="IPR014352">
    <property type="entry name" value="FERM/acyl-CoA-bd_prot_sf"/>
</dbReference>
<dbReference type="Proteomes" id="UP000287033">
    <property type="component" value="Unassembled WGS sequence"/>
</dbReference>
<dbReference type="InterPro" id="IPR035963">
    <property type="entry name" value="FERM_2"/>
</dbReference>
<dbReference type="InterPro" id="IPR011993">
    <property type="entry name" value="PH-like_dom_sf"/>
</dbReference>
<evidence type="ECO:0000313" key="4">
    <source>
        <dbReference type="EMBL" id="GCC34448.1"/>
    </source>
</evidence>
<dbReference type="InterPro" id="IPR019749">
    <property type="entry name" value="Band_41_domain"/>
</dbReference>
<dbReference type="GO" id="GO:0005886">
    <property type="term" value="C:plasma membrane"/>
    <property type="evidence" value="ECO:0007669"/>
    <property type="project" value="TreeGrafter"/>
</dbReference>
<dbReference type="PANTHER" id="PTHR13283">
    <property type="entry name" value="KREV INTERACTION TRAPPED 1-RELATED"/>
    <property type="match status" value="1"/>
</dbReference>
<dbReference type="GO" id="GO:0090090">
    <property type="term" value="P:negative regulation of canonical Wnt signaling pathway"/>
    <property type="evidence" value="ECO:0007669"/>
    <property type="project" value="TreeGrafter"/>
</dbReference>
<dbReference type="AlphaFoldDB" id="A0A401SVP0"/>
<comment type="caution">
    <text evidence="4">The sequence shown here is derived from an EMBL/GenBank/DDBJ whole genome shotgun (WGS) entry which is preliminary data.</text>
</comment>
<dbReference type="Pfam" id="PF24522">
    <property type="entry name" value="KRIT1_FRMD8_FERM_C"/>
    <property type="match status" value="1"/>
</dbReference>
<feature type="domain" description="FERM" evidence="3">
    <location>
        <begin position="64"/>
        <end position="414"/>
    </location>
</feature>
<dbReference type="OMA" id="GCAFFYG"/>
<dbReference type="PANTHER" id="PTHR13283:SF10">
    <property type="entry name" value="FERM DOMAIN-CONTAINING PROTEIN 8"/>
    <property type="match status" value="1"/>
</dbReference>
<dbReference type="InterPro" id="IPR051594">
    <property type="entry name" value="KRIT1/FRMD8"/>
</dbReference>
<dbReference type="InterPro" id="IPR057096">
    <property type="entry name" value="KRIT1_FRMD8_FERM_C"/>
</dbReference>
<accession>A0A401SVP0</accession>
<dbReference type="EMBL" id="BEZZ01000599">
    <property type="protein sequence ID" value="GCC34448.1"/>
    <property type="molecule type" value="Genomic_DNA"/>
</dbReference>